<dbReference type="RefSeq" id="WP_148976822.1">
    <property type="nucleotide sequence ID" value="NZ_VTER01000015.1"/>
</dbReference>
<accession>A0A5D4QZI0</accession>
<proteinExistence type="predicted"/>
<dbReference type="AlphaFoldDB" id="A0A5D4QZI0"/>
<dbReference type="GO" id="GO:0009236">
    <property type="term" value="P:cobalamin biosynthetic process"/>
    <property type="evidence" value="ECO:0007669"/>
    <property type="project" value="UniProtKB-UniPathway"/>
</dbReference>
<dbReference type="UniPathway" id="UPA00148">
    <property type="reaction ID" value="UER00236"/>
</dbReference>
<sequence length="142" mass="16464">MHFIIGGSFNGKAVWVTRQYAEEKASWHSAYKGECFPEAADAATDCFILEGIEQWIREDIKRMDKDPARALWKERLDDWLRWEAGVQERKLVLIGTDITKGIVPMEKEDRDWRDASGWIFQDAAAAAERVDLIWYGISRTLK</sequence>
<dbReference type="EMBL" id="VTER01000015">
    <property type="protein sequence ID" value="TYS42928.1"/>
    <property type="molecule type" value="Genomic_DNA"/>
</dbReference>
<protein>
    <submittedName>
        <fullName evidence="1">Uncharacterized protein</fullName>
    </submittedName>
</protein>
<reference evidence="1 2" key="1">
    <citation type="submission" date="2019-08" db="EMBL/GenBank/DDBJ databases">
        <title>Bacillus genomes from the desert of Cuatro Cienegas, Coahuila.</title>
        <authorList>
            <person name="Olmedo-Alvarez G."/>
        </authorList>
    </citation>
    <scope>NUCLEOTIDE SEQUENCE [LARGE SCALE GENOMIC DNA]</scope>
    <source>
        <strain evidence="1 2">CH446_14T</strain>
    </source>
</reference>
<comment type="caution">
    <text evidence="1">The sequence shown here is derived from an EMBL/GenBank/DDBJ whole genome shotgun (WGS) entry which is preliminary data.</text>
</comment>
<evidence type="ECO:0000313" key="2">
    <source>
        <dbReference type="Proteomes" id="UP000322139"/>
    </source>
</evidence>
<dbReference type="GO" id="GO:0000166">
    <property type="term" value="F:nucleotide binding"/>
    <property type="evidence" value="ECO:0007669"/>
    <property type="project" value="InterPro"/>
</dbReference>
<dbReference type="Proteomes" id="UP000322139">
    <property type="component" value="Unassembled WGS sequence"/>
</dbReference>
<dbReference type="SUPFAM" id="SSF52540">
    <property type="entry name" value="P-loop containing nucleoside triphosphate hydrolases"/>
    <property type="match status" value="1"/>
</dbReference>
<name>A0A5D4QZI0_9BACI</name>
<gene>
    <name evidence="1" type="ORF">FZD51_22695</name>
</gene>
<evidence type="ECO:0000313" key="1">
    <source>
        <dbReference type="EMBL" id="TYS42928.1"/>
    </source>
</evidence>
<dbReference type="GO" id="GO:0043752">
    <property type="term" value="F:adenosylcobinamide kinase activity"/>
    <property type="evidence" value="ECO:0007669"/>
    <property type="project" value="InterPro"/>
</dbReference>
<dbReference type="InterPro" id="IPR027417">
    <property type="entry name" value="P-loop_NTPase"/>
</dbReference>
<dbReference type="InterPro" id="IPR003203">
    <property type="entry name" value="CobU/CobP"/>
</dbReference>
<organism evidence="1 2">
    <name type="scientific">Bacillus infantis</name>
    <dbReference type="NCBI Taxonomy" id="324767"/>
    <lineage>
        <taxon>Bacteria</taxon>
        <taxon>Bacillati</taxon>
        <taxon>Bacillota</taxon>
        <taxon>Bacilli</taxon>
        <taxon>Bacillales</taxon>
        <taxon>Bacillaceae</taxon>
        <taxon>Bacillus</taxon>
    </lineage>
</organism>
<dbReference type="Gene3D" id="3.40.50.300">
    <property type="entry name" value="P-loop containing nucleotide triphosphate hydrolases"/>
    <property type="match status" value="1"/>
</dbReference>
<dbReference type="Pfam" id="PF02283">
    <property type="entry name" value="CobU"/>
    <property type="match status" value="1"/>
</dbReference>